<evidence type="ECO:0000256" key="2">
    <source>
        <dbReference type="ARBA" id="ARBA00022448"/>
    </source>
</evidence>
<dbReference type="EMBL" id="OX597824">
    <property type="protein sequence ID" value="CAI9730095.1"/>
    <property type="molecule type" value="Genomic_DNA"/>
</dbReference>
<evidence type="ECO:0000259" key="21">
    <source>
        <dbReference type="Pfam" id="PF11933"/>
    </source>
</evidence>
<evidence type="ECO:0000256" key="7">
    <source>
        <dbReference type="ARBA" id="ARBA00022737"/>
    </source>
</evidence>
<keyword evidence="2 17" id="KW-0813">Transport</keyword>
<dbReference type="SUPFAM" id="SSF81324">
    <property type="entry name" value="Voltage-gated potassium channels"/>
    <property type="match status" value="4"/>
</dbReference>
<dbReference type="Pfam" id="PF11933">
    <property type="entry name" value="Na_trans_cytopl"/>
    <property type="match status" value="1"/>
</dbReference>
<feature type="transmembrane region" description="Helical" evidence="17">
    <location>
        <begin position="252"/>
        <end position="271"/>
    </location>
</feature>
<evidence type="ECO:0000256" key="17">
    <source>
        <dbReference type="RuleBase" id="RU361132"/>
    </source>
</evidence>
<keyword evidence="11 17" id="KW-0406">Ion transport</keyword>
<feature type="transmembrane region" description="Helical" evidence="17">
    <location>
        <begin position="1524"/>
        <end position="1541"/>
    </location>
</feature>
<dbReference type="Proteomes" id="UP001162480">
    <property type="component" value="Chromosome 11"/>
</dbReference>
<feature type="region of interest" description="Disordered" evidence="18">
    <location>
        <begin position="1901"/>
        <end position="1962"/>
    </location>
</feature>
<dbReference type="InterPro" id="IPR024583">
    <property type="entry name" value="Na_trans_cytopl"/>
</dbReference>
<evidence type="ECO:0000256" key="3">
    <source>
        <dbReference type="ARBA" id="ARBA00022461"/>
    </source>
</evidence>
<feature type="compositionally biased region" description="Basic and acidic residues" evidence="18">
    <location>
        <begin position="422"/>
        <end position="438"/>
    </location>
</feature>
<dbReference type="Pfam" id="PF06512">
    <property type="entry name" value="Na_trans_assoc"/>
    <property type="match status" value="1"/>
</dbReference>
<feature type="transmembrane region" description="Helical" evidence="17">
    <location>
        <begin position="1202"/>
        <end position="1220"/>
    </location>
</feature>
<feature type="transmembrane region" description="Helical" evidence="17">
    <location>
        <begin position="225"/>
        <end position="246"/>
    </location>
</feature>
<evidence type="ECO:0000256" key="10">
    <source>
        <dbReference type="ARBA" id="ARBA00023053"/>
    </source>
</evidence>
<comment type="similarity">
    <text evidence="17">Belongs to the sodium channel (TC 1.A.1.10) family.</text>
</comment>
<gene>
    <name evidence="22" type="ORF">OCTVUL_1B012353</name>
</gene>
<organism evidence="22 23">
    <name type="scientific">Octopus vulgaris</name>
    <name type="common">Common octopus</name>
    <dbReference type="NCBI Taxonomy" id="6645"/>
    <lineage>
        <taxon>Eukaryota</taxon>
        <taxon>Metazoa</taxon>
        <taxon>Spiralia</taxon>
        <taxon>Lophotrochozoa</taxon>
        <taxon>Mollusca</taxon>
        <taxon>Cephalopoda</taxon>
        <taxon>Coleoidea</taxon>
        <taxon>Octopodiformes</taxon>
        <taxon>Octopoda</taxon>
        <taxon>Incirrata</taxon>
        <taxon>Octopodidae</taxon>
        <taxon>Octopus</taxon>
    </lineage>
</organism>
<dbReference type="InterPro" id="IPR044564">
    <property type="entry name" value="Na_chnl_inactivation_gate"/>
</dbReference>
<evidence type="ECO:0000313" key="22">
    <source>
        <dbReference type="EMBL" id="CAI9730095.1"/>
    </source>
</evidence>
<feature type="domain" description="Sodium ion transport-associated" evidence="20">
    <location>
        <begin position="996"/>
        <end position="1195"/>
    </location>
</feature>
<keyword evidence="23" id="KW-1185">Reference proteome</keyword>
<dbReference type="FunFam" id="1.20.120.350:FF:000019">
    <property type="entry name" value="Sodium channel protein"/>
    <property type="match status" value="1"/>
</dbReference>
<feature type="transmembrane region" description="Helical" evidence="17">
    <location>
        <begin position="827"/>
        <end position="851"/>
    </location>
</feature>
<keyword evidence="13" id="KW-1015">Disulfide bond</keyword>
<evidence type="ECO:0000256" key="14">
    <source>
        <dbReference type="ARBA" id="ARBA00023180"/>
    </source>
</evidence>
<keyword evidence="5" id="KW-0597">Phosphoprotein</keyword>
<dbReference type="FunFam" id="1.20.120.350:FF:000026">
    <property type="entry name" value="Sodium channel protein"/>
    <property type="match status" value="1"/>
</dbReference>
<dbReference type="GO" id="GO:0005248">
    <property type="term" value="F:voltage-gated sodium channel activity"/>
    <property type="evidence" value="ECO:0007669"/>
    <property type="project" value="InterPro"/>
</dbReference>
<feature type="transmembrane region" description="Helical" evidence="17">
    <location>
        <begin position="1316"/>
        <end position="1344"/>
    </location>
</feature>
<feature type="region of interest" description="Disordered" evidence="18">
    <location>
        <begin position="593"/>
        <end position="622"/>
    </location>
</feature>
<evidence type="ECO:0000256" key="4">
    <source>
        <dbReference type="ARBA" id="ARBA00022475"/>
    </source>
</evidence>
<evidence type="ECO:0000256" key="13">
    <source>
        <dbReference type="ARBA" id="ARBA00023157"/>
    </source>
</evidence>
<keyword evidence="12 17" id="KW-0472">Membrane</keyword>
<feature type="transmembrane region" description="Helical" evidence="17">
    <location>
        <begin position="1241"/>
        <end position="1260"/>
    </location>
</feature>
<feature type="transmembrane region" description="Helical" evidence="17">
    <location>
        <begin position="1740"/>
        <end position="1763"/>
    </location>
</feature>
<feature type="compositionally biased region" description="Pro residues" evidence="18">
    <location>
        <begin position="1906"/>
        <end position="1918"/>
    </location>
</feature>
<feature type="transmembrane region" description="Helical" evidence="17">
    <location>
        <begin position="380"/>
        <end position="406"/>
    </location>
</feature>
<feature type="domain" description="Ion transport" evidence="19">
    <location>
        <begin position="1200"/>
        <end position="1473"/>
    </location>
</feature>
<evidence type="ECO:0000256" key="6">
    <source>
        <dbReference type="ARBA" id="ARBA00022692"/>
    </source>
</evidence>
<feature type="transmembrane region" description="Helical" evidence="17">
    <location>
        <begin position="872"/>
        <end position="900"/>
    </location>
</feature>
<evidence type="ECO:0000256" key="9">
    <source>
        <dbReference type="ARBA" id="ARBA00022989"/>
    </source>
</evidence>
<protein>
    <recommendedName>
        <fullName evidence="17">Sodium channel protein</fullName>
    </recommendedName>
</protein>
<dbReference type="InterPro" id="IPR001696">
    <property type="entry name" value="Na_channel_asu"/>
</dbReference>
<evidence type="ECO:0000256" key="15">
    <source>
        <dbReference type="ARBA" id="ARBA00023201"/>
    </source>
</evidence>
<feature type="transmembrane region" description="Helical" evidence="17">
    <location>
        <begin position="1272"/>
        <end position="1295"/>
    </location>
</feature>
<keyword evidence="8 17" id="KW-0851">Voltage-gated channel</keyword>
<evidence type="ECO:0000259" key="19">
    <source>
        <dbReference type="Pfam" id="PF00520"/>
    </source>
</evidence>
<dbReference type="Gene3D" id="1.20.120.350">
    <property type="entry name" value="Voltage-gated potassium channels. Chain C"/>
    <property type="match status" value="4"/>
</dbReference>
<sequence>METDRDVEADSGRSGYFRLFTRETLFDIERRIAERRAQAEDADSDEEENVMELKPNPKFEAGKGLPPSIGDVPGKFQGRPLEDLDEYYHNMKCFCVIARDKTIFRFSATKAIFLLSPFNPLRRLAICILVHPFFSLVVILTIVCNCVFMTMKDNPLPTAEYVFTGIYTCEALIKLFARGFILEPFTYLRDAWNWLDFVVIGLAYLTEVVDLGNLSALRTFRVLRALKTVAVIPGLKTIVGALLEAVRRLRDVMILTCFMLSIFALIGMQLYQGTLRSKCIRDIVDNENITDEEWMEHVLNKENWGEDYYGNTLVCGNASGAGQCAENFTCLQEIGDNPNFGYTSFDNFAWAMLCAFRLMTQDYWENLYQLVIRAEGPIHALFFILVIFLGSFYLVNLILAIVAMSYDEQQKQDQADAEEEEAERKQEEEKQCEEKSREEAIVRSTSDYSCKSVELPAVTVDAADKGDLSDRMSIHSEAGSDVKRKLSVKLSGKSKRASLSLPGSPFPLRRGSKTSQLSWRKVKNTRANDRQPLMPHYLENLNLPFADDSNAVTPTSDDLCNLPLKSVLNGRRSSFLSHQRRWSHVDGRLSSRRSSYASQISRTSHTSRHSQQSSGDPLKFKEGKLDNPWNWGKRRGSHLLPEVVVDKTKLEDNESISSGGSDCETAKKKNYANNPFLCPSSSASNVVDMKDVMVLKDLINHASGARSSSVSSTSLLAGSVSSTASQPELLKDKLFRIFCAWDCWPPFKTLQGYIGFFIMDAFVDLFITLCIVLNTVFMAIDHYDMSTGLQDALEMGNYVFTAVFAAEAFLKILALAPSTYFRDPWNIFDSFIVFLSLMELGLEGVQGLSVLRSFRLLRVFKLAKSWPTLNMLIGIVAGTMGALGNLTLVLGIIVFIFAVMGQQLFGEKYEILSNFEDHELPRWGFRTFLHSFMIVFRVLCGEWIESMWMCMKVSGYACVPFFLLTMIIGNLVVLNLFLALLLSSFGAESLQSSKSDDEPNKLQEAIDRIVRFSHWVKMSLLKCAKHTFNKKRPANIAELPKIDVNGKKTLLDGHAIIGNGKFGDKIEVDENAVTPTNQEGIKEKEKDEKDGIDAADGDRKLSESSTRLASEAGELKSPVGSHASSSLTSLSEGGEEDNLKVQVEGEPEINEVDIVYVKTPDDCLCQFCIKHCNCWNYFQHTKFGQAWWKLRCLMYRIVEHKYFETFIITMILASSLALALEDINLRKKPIMGQILKYMDKCFTVIFICEMFIKWFAFGWKKYFTDAWCWLDFLIVAVSIIMLAAESIGMGNLSAFRSMRTLRALRPLRAVSRWEGMRVVVNALIKAVPSIFNVLLVCLVFWLIFSIMGVQLFNGRFHKCLYIHNKSKVPAEEVNNRTQCEENKNIYEWKNSPINFDNVFNGYLALFQVATFKGWIDIMADATDIRELEEQPIKEYSIYMYLYFVLFIIFGSFFTLNLFIGVIIDNFNQQKKKAGGSLEMFMTDDQKKYYKAMKNLQSKKPTKGIPLPKFKVAEWMFHMTTSQKFDIAIMMIILLNMITMAMEHYDMSQTFQDFLKYINIVFIGIFTGECVMKLMGLRFYYFKEPWNIFDFVVVVLSILGIALSDIIKQYFVSPTLLRVVRVFRVGRVLRLVKSAKGIRTLLFSLAVSLPALFNIGLLLFLVMFIYSMFGMSFFMDVGAFNGIDDVFNFQTLIQSMILLFQMSTSAGWDGVLAAIMREPPECDPHKEIFGNKNANGDCGSYGMAVLFLVTYLVISFLVVINMYIAVILENFSQATEDVQQGLTPDDFDMYYEKWEKFDPKATQYIALSELSDFVDFLEEPLQLPKPNHFMLVKLDIPICEGEKVHCVDILQALTKNYLGTADESSAEEPAAEKVDYNPISSTLRRQKEHFAARIIQRAWRQFSATRPPRPQSALPPPPSYEESCKKQDEITQESPDDSPSGSGTEIQTEVKTVELYPESGVVA</sequence>
<evidence type="ECO:0000256" key="5">
    <source>
        <dbReference type="ARBA" id="ARBA00022553"/>
    </source>
</evidence>
<feature type="transmembrane region" description="Helical" evidence="17">
    <location>
        <begin position="1640"/>
        <end position="1665"/>
    </location>
</feature>
<feature type="domain" description="Ion transport" evidence="19">
    <location>
        <begin position="762"/>
        <end position="989"/>
    </location>
</feature>
<feature type="region of interest" description="Disordered" evidence="18">
    <location>
        <begin position="1068"/>
        <end position="1143"/>
    </location>
</feature>
<keyword evidence="3 17" id="KW-0894">Sodium channel</keyword>
<keyword evidence="4" id="KW-1003">Cell membrane</keyword>
<dbReference type="GO" id="GO:0019228">
    <property type="term" value="P:neuronal action potential"/>
    <property type="evidence" value="ECO:0007669"/>
    <property type="project" value="TreeGrafter"/>
</dbReference>
<dbReference type="InterPro" id="IPR005821">
    <property type="entry name" value="Ion_trans_dom"/>
</dbReference>
<dbReference type="FunFam" id="1.10.287.70:FF:000046">
    <property type="entry name" value="Sodium channel protein"/>
    <property type="match status" value="1"/>
</dbReference>
<keyword evidence="9 17" id="KW-1133">Transmembrane helix</keyword>
<dbReference type="PANTHER" id="PTHR10037:SF288">
    <property type="entry name" value="SODIUM CHANNEL PROTEIN PARA"/>
    <property type="match status" value="1"/>
</dbReference>
<dbReference type="Gene3D" id="1.10.238.10">
    <property type="entry name" value="EF-hand"/>
    <property type="match status" value="1"/>
</dbReference>
<dbReference type="FunFam" id="1.20.120.350:FF:000023">
    <property type="entry name" value="Sodium channel protein"/>
    <property type="match status" value="1"/>
</dbReference>
<feature type="transmembrane region" description="Helical" evidence="17">
    <location>
        <begin position="1437"/>
        <end position="1463"/>
    </location>
</feature>
<dbReference type="FunFam" id="1.10.287.70:FF:000001">
    <property type="entry name" value="Sodium channel protein"/>
    <property type="match status" value="1"/>
</dbReference>
<dbReference type="InterPro" id="IPR010526">
    <property type="entry name" value="Na_trans_assoc_dom"/>
</dbReference>
<evidence type="ECO:0000256" key="1">
    <source>
        <dbReference type="ARBA" id="ARBA00004651"/>
    </source>
</evidence>
<dbReference type="GO" id="GO:0086010">
    <property type="term" value="P:membrane depolarization during action potential"/>
    <property type="evidence" value="ECO:0007669"/>
    <property type="project" value="TreeGrafter"/>
</dbReference>
<feature type="domain" description="Ion transport" evidence="19">
    <location>
        <begin position="1523"/>
        <end position="1776"/>
    </location>
</feature>
<feature type="compositionally biased region" description="Basic and acidic residues" evidence="18">
    <location>
        <begin position="1080"/>
        <end position="1102"/>
    </location>
</feature>
<dbReference type="PRINTS" id="PR00170">
    <property type="entry name" value="NACHANNEL"/>
</dbReference>
<evidence type="ECO:0000256" key="11">
    <source>
        <dbReference type="ARBA" id="ARBA00023065"/>
    </source>
</evidence>
<keyword evidence="16 17" id="KW-0407">Ion channel</keyword>
<feature type="domain" description="Ion transport" evidence="19">
    <location>
        <begin position="131"/>
        <end position="413"/>
    </location>
</feature>
<keyword evidence="7" id="KW-0677">Repeat</keyword>
<evidence type="ECO:0000256" key="16">
    <source>
        <dbReference type="ARBA" id="ARBA00023303"/>
    </source>
</evidence>
<feature type="transmembrane region" description="Helical" evidence="17">
    <location>
        <begin position="920"/>
        <end position="940"/>
    </location>
</feature>
<keyword evidence="10 17" id="KW-0915">Sodium</keyword>
<dbReference type="CDD" id="cd13433">
    <property type="entry name" value="Na_channel_gate"/>
    <property type="match status" value="1"/>
</dbReference>
<feature type="compositionally biased region" description="Polar residues" evidence="18">
    <location>
        <begin position="1936"/>
        <end position="1949"/>
    </location>
</feature>
<proteinExistence type="inferred from homology"/>
<feature type="region of interest" description="Disordered" evidence="18">
    <location>
        <begin position="493"/>
        <end position="533"/>
    </location>
</feature>
<dbReference type="Gene3D" id="1.20.5.1190">
    <property type="entry name" value="iswi atpase"/>
    <property type="match status" value="1"/>
</dbReference>
<evidence type="ECO:0000313" key="23">
    <source>
        <dbReference type="Proteomes" id="UP001162480"/>
    </source>
</evidence>
<keyword evidence="14" id="KW-0325">Glycoprotein</keyword>
<dbReference type="InterPro" id="IPR027359">
    <property type="entry name" value="Volt_channel_dom_sf"/>
</dbReference>
<dbReference type="Gene3D" id="1.10.287.70">
    <property type="match status" value="4"/>
</dbReference>
<evidence type="ECO:0000256" key="18">
    <source>
        <dbReference type="SAM" id="MobiDB-lite"/>
    </source>
</evidence>
<feature type="transmembrane region" description="Helical" evidence="17">
    <location>
        <begin position="124"/>
        <end position="151"/>
    </location>
</feature>
<dbReference type="FunFam" id="1.20.120.350:FF:000036">
    <property type="entry name" value="Voltage-dependent sodium channel SCN10A"/>
    <property type="match status" value="1"/>
</dbReference>
<comment type="subcellular location">
    <subcellularLocation>
        <location evidence="1 17">Cell membrane</location>
        <topology evidence="1 17">Multi-pass membrane protein</topology>
    </subcellularLocation>
</comment>
<name>A0AA36B935_OCTVU</name>
<evidence type="ECO:0000256" key="12">
    <source>
        <dbReference type="ARBA" id="ARBA00023136"/>
    </source>
</evidence>
<dbReference type="PANTHER" id="PTHR10037">
    <property type="entry name" value="VOLTAGE-GATED CATION CHANNEL CALCIUM AND SODIUM"/>
    <property type="match status" value="1"/>
</dbReference>
<accession>A0AA36B935</accession>
<dbReference type="InterPro" id="IPR043203">
    <property type="entry name" value="VGCC_Ca_Na"/>
</dbReference>
<feature type="transmembrane region" description="Helical" evidence="17">
    <location>
        <begin position="753"/>
        <end position="777"/>
    </location>
</feature>
<feature type="transmembrane region" description="Helical" evidence="17">
    <location>
        <begin position="1585"/>
        <end position="1603"/>
    </location>
</feature>
<feature type="transmembrane region" description="Helical" evidence="17">
    <location>
        <begin position="191"/>
        <end position="213"/>
    </location>
</feature>
<feature type="compositionally biased region" description="Low complexity" evidence="18">
    <location>
        <begin position="1120"/>
        <end position="1132"/>
    </location>
</feature>
<keyword evidence="15 17" id="KW-0739">Sodium transport</keyword>
<evidence type="ECO:0000259" key="20">
    <source>
        <dbReference type="Pfam" id="PF06512"/>
    </source>
</evidence>
<feature type="transmembrane region" description="Helical" evidence="17">
    <location>
        <begin position="961"/>
        <end position="985"/>
    </location>
</feature>
<dbReference type="Pfam" id="PF00520">
    <property type="entry name" value="Ion_trans"/>
    <property type="match status" value="4"/>
</dbReference>
<comment type="caution">
    <text evidence="17">Lacks conserved residue(s) required for the propagation of feature annotation.</text>
</comment>
<comment type="function">
    <text evidence="17">Mediates the voltage-dependent sodium ion permeability of excitable membranes. Assuming opened or closed conformations in response to the voltage difference across the membrane, the protein forms a sodium-selective channel through which Na(+) ions may pass in accordance with their electrochemical gradient.</text>
</comment>
<feature type="compositionally biased region" description="Low complexity" evidence="18">
    <location>
        <begin position="593"/>
        <end position="614"/>
    </location>
</feature>
<feature type="transmembrane region" description="Helical" evidence="17">
    <location>
        <begin position="1553"/>
        <end position="1573"/>
    </location>
</feature>
<evidence type="ECO:0000256" key="8">
    <source>
        <dbReference type="ARBA" id="ARBA00022882"/>
    </source>
</evidence>
<feature type="domain" description="Voltage-gated Na+ ion channel cytoplasmic" evidence="21">
    <location>
        <begin position="497"/>
        <end position="584"/>
    </location>
</feature>
<feature type="region of interest" description="Disordered" evidence="18">
    <location>
        <begin position="413"/>
        <end position="438"/>
    </location>
</feature>
<feature type="transmembrane region" description="Helical" evidence="17">
    <location>
        <begin position="798"/>
        <end position="821"/>
    </location>
</feature>
<reference evidence="22" key="1">
    <citation type="submission" date="2023-08" db="EMBL/GenBank/DDBJ databases">
        <authorList>
            <person name="Alioto T."/>
            <person name="Alioto T."/>
            <person name="Gomez Garrido J."/>
        </authorList>
    </citation>
    <scope>NUCLEOTIDE SEQUENCE</scope>
</reference>
<dbReference type="GO" id="GO:0001518">
    <property type="term" value="C:voltage-gated sodium channel complex"/>
    <property type="evidence" value="ECO:0007669"/>
    <property type="project" value="UniProtKB-UniRule"/>
</dbReference>
<keyword evidence="6 17" id="KW-0812">Transmembrane</keyword>